<comment type="similarity">
    <text evidence="1">Belongs to the LovG family.</text>
</comment>
<evidence type="ECO:0000313" key="4">
    <source>
        <dbReference type="EMBL" id="KAK7414236.1"/>
    </source>
</evidence>
<evidence type="ECO:0000256" key="1">
    <source>
        <dbReference type="ARBA" id="ARBA00005863"/>
    </source>
</evidence>
<keyword evidence="5" id="KW-1185">Reference proteome</keyword>
<dbReference type="Proteomes" id="UP001498476">
    <property type="component" value="Unassembled WGS sequence"/>
</dbReference>
<feature type="domain" description="Serine hydrolase" evidence="3">
    <location>
        <begin position="17"/>
        <end position="247"/>
    </location>
</feature>
<dbReference type="SUPFAM" id="SSF53474">
    <property type="entry name" value="alpha/beta-Hydrolases"/>
    <property type="match status" value="1"/>
</dbReference>
<dbReference type="PANTHER" id="PTHR48070">
    <property type="entry name" value="ESTERASE OVCA2"/>
    <property type="match status" value="1"/>
</dbReference>
<evidence type="ECO:0000259" key="3">
    <source>
        <dbReference type="Pfam" id="PF03959"/>
    </source>
</evidence>
<proteinExistence type="inferred from homology"/>
<evidence type="ECO:0000256" key="2">
    <source>
        <dbReference type="ARBA" id="ARBA00022801"/>
    </source>
</evidence>
<name>A0ABR1GZJ4_9HYPO</name>
<accession>A0ABR1GZJ4</accession>
<dbReference type="PANTHER" id="PTHR48070:SF3">
    <property type="entry name" value="ESTERASE DBAE-RELATED"/>
    <property type="match status" value="1"/>
</dbReference>
<protein>
    <recommendedName>
        <fullName evidence="3">Serine hydrolase domain-containing protein</fullName>
    </recommendedName>
</protein>
<sequence>MTQTQTNGDARPPLHLPRILCLHGGGVNAQIFELQCRGLIARLKASFRLVFVDAPFLSAPHPSVVSVYGDHGPFRRWLRWQPDHPEVDAEAAAAEIRYQCRAAMDDDPGRGDWVGVLGFSQGAKIAASLLWAQGRVAAELGPAEAETDFKFGVLMAGRGPFVMVDWRLDMPRHVVDAALMSSEFDDWPKANVGPHVLSIPTLHVHGTRDPGLEQHRQLKDAYCESGTTTLIEWDGGHRIPIKPHDVEAVASGILELARDASE</sequence>
<dbReference type="EMBL" id="JAZAVJ010000108">
    <property type="protein sequence ID" value="KAK7414236.1"/>
    <property type="molecule type" value="Genomic_DNA"/>
</dbReference>
<organism evidence="4 5">
    <name type="scientific">Neonectria punicea</name>
    <dbReference type="NCBI Taxonomy" id="979145"/>
    <lineage>
        <taxon>Eukaryota</taxon>
        <taxon>Fungi</taxon>
        <taxon>Dikarya</taxon>
        <taxon>Ascomycota</taxon>
        <taxon>Pezizomycotina</taxon>
        <taxon>Sordariomycetes</taxon>
        <taxon>Hypocreomycetidae</taxon>
        <taxon>Hypocreales</taxon>
        <taxon>Nectriaceae</taxon>
        <taxon>Neonectria</taxon>
    </lineage>
</organism>
<keyword evidence="2" id="KW-0378">Hydrolase</keyword>
<dbReference type="Pfam" id="PF03959">
    <property type="entry name" value="FSH1"/>
    <property type="match status" value="1"/>
</dbReference>
<dbReference type="InterPro" id="IPR050593">
    <property type="entry name" value="LovG"/>
</dbReference>
<dbReference type="InterPro" id="IPR029058">
    <property type="entry name" value="AB_hydrolase_fold"/>
</dbReference>
<dbReference type="Gene3D" id="3.40.50.1820">
    <property type="entry name" value="alpha/beta hydrolase"/>
    <property type="match status" value="1"/>
</dbReference>
<dbReference type="InterPro" id="IPR005645">
    <property type="entry name" value="FSH-like_dom"/>
</dbReference>
<gene>
    <name evidence="4" type="ORF">QQX98_006931</name>
</gene>
<comment type="caution">
    <text evidence="4">The sequence shown here is derived from an EMBL/GenBank/DDBJ whole genome shotgun (WGS) entry which is preliminary data.</text>
</comment>
<evidence type="ECO:0000313" key="5">
    <source>
        <dbReference type="Proteomes" id="UP001498476"/>
    </source>
</evidence>
<reference evidence="4 5" key="1">
    <citation type="journal article" date="2025" name="Microbiol. Resour. Announc.">
        <title>Draft genome sequences for Neonectria magnoliae and Neonectria punicea, canker pathogens of Liriodendron tulipifera and Acer saccharum in West Virginia.</title>
        <authorList>
            <person name="Petronek H.M."/>
            <person name="Kasson M.T."/>
            <person name="Metheny A.M."/>
            <person name="Stauder C.M."/>
            <person name="Lovett B."/>
            <person name="Lynch S.C."/>
            <person name="Garnas J.R."/>
            <person name="Kasson L.R."/>
            <person name="Stajich J.E."/>
        </authorList>
    </citation>
    <scope>NUCLEOTIDE SEQUENCE [LARGE SCALE GENOMIC DNA]</scope>
    <source>
        <strain evidence="4 5">NRRL 64653</strain>
    </source>
</reference>